<dbReference type="InterPro" id="IPR045339">
    <property type="entry name" value="DUF6534"/>
</dbReference>
<feature type="transmembrane region" description="Helical" evidence="2">
    <location>
        <begin position="158"/>
        <end position="185"/>
    </location>
</feature>
<dbReference type="PANTHER" id="PTHR40465">
    <property type="entry name" value="CHROMOSOME 1, WHOLE GENOME SHOTGUN SEQUENCE"/>
    <property type="match status" value="1"/>
</dbReference>
<evidence type="ECO:0000256" key="1">
    <source>
        <dbReference type="SAM" id="MobiDB-lite"/>
    </source>
</evidence>
<sequence length="330" mass="36902">MNALPTIQKILGGYTLGTLVALVLYGIFIAQTYVYAMNCSKDNLYLKLCVTCIAVGETFHAIAMAHMIYGFIIDDFGNVGGIDRIVWSSVALLHSQMFIVAFVQSLYIRRIYILSGRNRIMTLILSLTLLALIADVFTSTALLFKYESWTEFRSVRKAFYSVVGGLALMSSLDVMIASSMIHYLWKSKTGFRSTDDMLHVLMAYCVNSGMITMLCSIVTILTFVFIKSSLLFVGFFQICSNLYANSLMGTLNARELLRQTHTAKRLPSTDEELEMRAPTPRQIEVYKLEPPKVVKGDSPNGADTVTSDPFVCREDGHGRYQESTKGYPHS</sequence>
<organism evidence="4 5">
    <name type="scientific">Antrodiella citrinella</name>
    <dbReference type="NCBI Taxonomy" id="2447956"/>
    <lineage>
        <taxon>Eukaryota</taxon>
        <taxon>Fungi</taxon>
        <taxon>Dikarya</taxon>
        <taxon>Basidiomycota</taxon>
        <taxon>Agaricomycotina</taxon>
        <taxon>Agaricomycetes</taxon>
        <taxon>Polyporales</taxon>
        <taxon>Steccherinaceae</taxon>
        <taxon>Antrodiella</taxon>
    </lineage>
</organism>
<feature type="transmembrane region" description="Helical" evidence="2">
    <location>
        <begin position="197"/>
        <end position="226"/>
    </location>
</feature>
<feature type="transmembrane region" description="Helical" evidence="2">
    <location>
        <begin position="85"/>
        <end position="108"/>
    </location>
</feature>
<dbReference type="Pfam" id="PF20152">
    <property type="entry name" value="DUF6534"/>
    <property type="match status" value="1"/>
</dbReference>
<feature type="compositionally biased region" description="Basic and acidic residues" evidence="1">
    <location>
        <begin position="311"/>
        <end position="322"/>
    </location>
</feature>
<evidence type="ECO:0000256" key="2">
    <source>
        <dbReference type="SAM" id="Phobius"/>
    </source>
</evidence>
<dbReference type="AlphaFoldDB" id="A0A4S4MUL9"/>
<proteinExistence type="predicted"/>
<feature type="domain" description="DUF6534" evidence="3">
    <location>
        <begin position="172"/>
        <end position="255"/>
    </location>
</feature>
<feature type="region of interest" description="Disordered" evidence="1">
    <location>
        <begin position="289"/>
        <end position="330"/>
    </location>
</feature>
<evidence type="ECO:0000313" key="5">
    <source>
        <dbReference type="Proteomes" id="UP000308730"/>
    </source>
</evidence>
<name>A0A4S4MUL9_9APHY</name>
<gene>
    <name evidence="4" type="ORF">EUX98_g4173</name>
</gene>
<dbReference type="Proteomes" id="UP000308730">
    <property type="component" value="Unassembled WGS sequence"/>
</dbReference>
<feature type="transmembrane region" description="Helical" evidence="2">
    <location>
        <begin position="120"/>
        <end position="146"/>
    </location>
</feature>
<keyword evidence="5" id="KW-1185">Reference proteome</keyword>
<protein>
    <recommendedName>
        <fullName evidence="3">DUF6534 domain-containing protein</fullName>
    </recommendedName>
</protein>
<keyword evidence="2" id="KW-0472">Membrane</keyword>
<dbReference type="PANTHER" id="PTHR40465:SF1">
    <property type="entry name" value="DUF6534 DOMAIN-CONTAINING PROTEIN"/>
    <property type="match status" value="1"/>
</dbReference>
<dbReference type="EMBL" id="SGPM01000097">
    <property type="protein sequence ID" value="THH30006.1"/>
    <property type="molecule type" value="Genomic_DNA"/>
</dbReference>
<feature type="transmembrane region" description="Helical" evidence="2">
    <location>
        <begin position="12"/>
        <end position="36"/>
    </location>
</feature>
<comment type="caution">
    <text evidence="4">The sequence shown here is derived from an EMBL/GenBank/DDBJ whole genome shotgun (WGS) entry which is preliminary data.</text>
</comment>
<keyword evidence="2" id="KW-0812">Transmembrane</keyword>
<accession>A0A4S4MUL9</accession>
<feature type="transmembrane region" description="Helical" evidence="2">
    <location>
        <begin position="48"/>
        <end position="73"/>
    </location>
</feature>
<reference evidence="4 5" key="1">
    <citation type="submission" date="2019-02" db="EMBL/GenBank/DDBJ databases">
        <title>Genome sequencing of the rare red list fungi Antrodiella citrinella (Flaviporus citrinellus).</title>
        <authorList>
            <person name="Buettner E."/>
            <person name="Kellner H."/>
        </authorList>
    </citation>
    <scope>NUCLEOTIDE SEQUENCE [LARGE SCALE GENOMIC DNA]</scope>
    <source>
        <strain evidence="4 5">DSM 108506</strain>
    </source>
</reference>
<evidence type="ECO:0000313" key="4">
    <source>
        <dbReference type="EMBL" id="THH30006.1"/>
    </source>
</evidence>
<keyword evidence="2" id="KW-1133">Transmembrane helix</keyword>
<dbReference type="OrthoDB" id="3270417at2759"/>
<evidence type="ECO:0000259" key="3">
    <source>
        <dbReference type="Pfam" id="PF20152"/>
    </source>
</evidence>